<dbReference type="OrthoDB" id="6509975at2759"/>
<protein>
    <submittedName>
        <fullName evidence="2">Repressible acid phosphatase</fullName>
    </submittedName>
</protein>
<dbReference type="Pfam" id="PF00328">
    <property type="entry name" value="His_Phos_2"/>
    <property type="match status" value="1"/>
</dbReference>
<dbReference type="EMBL" id="DS268113">
    <property type="protein sequence ID" value="KMM71251.1"/>
    <property type="molecule type" value="Genomic_DNA"/>
</dbReference>
<gene>
    <name evidence="2" type="ORF">CPAG_07558</name>
</gene>
<evidence type="ECO:0000313" key="2">
    <source>
        <dbReference type="EMBL" id="KMM71251.1"/>
    </source>
</evidence>
<dbReference type="PANTHER" id="PTHR20963">
    <property type="entry name" value="MULTIPLE INOSITOL POLYPHOSPHATE PHOSPHATASE-RELATED"/>
    <property type="match status" value="1"/>
</dbReference>
<dbReference type="CDD" id="cd07061">
    <property type="entry name" value="HP_HAP_like"/>
    <property type="match status" value="1"/>
</dbReference>
<reference evidence="2 3" key="1">
    <citation type="submission" date="2007-06" db="EMBL/GenBank/DDBJ databases">
        <title>The Genome Sequence of Coccidioides posadasii RMSCC_3488.</title>
        <authorList>
            <consortium name="Coccidioides Genome Resources Consortium"/>
            <consortium name="The Broad Institute Genome Sequencing Platform"/>
            <person name="Henn M.R."/>
            <person name="Sykes S."/>
            <person name="Young S."/>
            <person name="Jaffe D."/>
            <person name="Berlin A."/>
            <person name="Alvarez P."/>
            <person name="Butler J."/>
            <person name="Gnerre S."/>
            <person name="Grabherr M."/>
            <person name="Mauceli E."/>
            <person name="Brockman W."/>
            <person name="Kodira C."/>
            <person name="Alvarado L."/>
            <person name="Zeng Q."/>
            <person name="Crawford M."/>
            <person name="Antoine C."/>
            <person name="Devon K."/>
            <person name="Galgiani J."/>
            <person name="Orsborn K."/>
            <person name="Lewis M.L."/>
            <person name="Nusbaum C."/>
            <person name="Galagan J."/>
            <person name="Birren B."/>
        </authorList>
    </citation>
    <scope>NUCLEOTIDE SEQUENCE [LARGE SCALE GENOMIC DNA]</scope>
    <source>
        <strain evidence="2 3">RMSCC 3488</strain>
    </source>
</reference>
<name>A0A0J6FDS3_COCPO</name>
<dbReference type="InterPro" id="IPR029033">
    <property type="entry name" value="His_PPase_superfam"/>
</dbReference>
<organism evidence="2 3">
    <name type="scientific">Coccidioides posadasii RMSCC 3488</name>
    <dbReference type="NCBI Taxonomy" id="454284"/>
    <lineage>
        <taxon>Eukaryota</taxon>
        <taxon>Fungi</taxon>
        <taxon>Dikarya</taxon>
        <taxon>Ascomycota</taxon>
        <taxon>Pezizomycotina</taxon>
        <taxon>Eurotiomycetes</taxon>
        <taxon>Eurotiomycetidae</taxon>
        <taxon>Onygenales</taxon>
        <taxon>Onygenaceae</taxon>
        <taxon>Coccidioides</taxon>
    </lineage>
</organism>
<reference evidence="3" key="2">
    <citation type="journal article" date="2009" name="Genome Res.">
        <title>Comparative genomic analyses of the human fungal pathogens Coccidioides and their relatives.</title>
        <authorList>
            <person name="Sharpton T.J."/>
            <person name="Stajich J.E."/>
            <person name="Rounsley S.D."/>
            <person name="Gardner M.J."/>
            <person name="Wortman J.R."/>
            <person name="Jordar V.S."/>
            <person name="Maiti R."/>
            <person name="Kodira C.D."/>
            <person name="Neafsey D.E."/>
            <person name="Zeng Q."/>
            <person name="Hung C.-Y."/>
            <person name="McMahan C."/>
            <person name="Muszewska A."/>
            <person name="Grynberg M."/>
            <person name="Mandel M.A."/>
            <person name="Kellner E.M."/>
            <person name="Barker B.M."/>
            <person name="Galgiani J.N."/>
            <person name="Orbach M.J."/>
            <person name="Kirkland T.N."/>
            <person name="Cole G.T."/>
            <person name="Henn M.R."/>
            <person name="Birren B.W."/>
            <person name="Taylor J.W."/>
        </authorList>
    </citation>
    <scope>NUCLEOTIDE SEQUENCE [LARGE SCALE GENOMIC DNA]</scope>
    <source>
        <strain evidence="3">RMSCC 3488</strain>
    </source>
</reference>
<dbReference type="PANTHER" id="PTHR20963:SF18">
    <property type="entry name" value="ACID PHOSPHATASE PHO11-RELATED"/>
    <property type="match status" value="1"/>
</dbReference>
<dbReference type="GO" id="GO:0009277">
    <property type="term" value="C:fungal-type cell wall"/>
    <property type="evidence" value="ECO:0007669"/>
    <property type="project" value="TreeGrafter"/>
</dbReference>
<keyword evidence="1" id="KW-0378">Hydrolase</keyword>
<dbReference type="Proteomes" id="UP000054567">
    <property type="component" value="Unassembled WGS sequence"/>
</dbReference>
<evidence type="ECO:0000256" key="1">
    <source>
        <dbReference type="ARBA" id="ARBA00022801"/>
    </source>
</evidence>
<dbReference type="GO" id="GO:0003993">
    <property type="term" value="F:acid phosphatase activity"/>
    <property type="evidence" value="ECO:0007669"/>
    <property type="project" value="TreeGrafter"/>
</dbReference>
<sequence>MPAFQALFLFPAILVLLSALVFSPTIFVRQLYSSLCSVQSTTGSNRFSSTPYFPSWNSWWHQQSAGKRGIQSRPSGWNLLYHLGGNGPWIEKIDGILEVGASGIGPPQGCVVDGVHMMSRHAERYPTSSAGGRHLDLLSRIKAAGLMNGTLAFLNNWTYITQDSHGDFDQLISHGPYAGTLQAFTTGVRLRTRYSHLLSLRNHTRFWASDCKRVIDSARYFATGFFGSNWETKNIATLEVIPETADRVADTLTPGDTCIKYLDDPDHGHDKGLKMLAEFQEAYIPLISKRLMRENPNIKFTNSEIYSMQEMCGFEILTRGSSPWCDVFTLNDWEHFEYARDLLHYYRAGPGNPYGATMGWLWLNRTTELLLHPSNQGDMFFSFVHDGDIAPMLSALKIFDDTRDLTTTHIAGNRNWRTSQVMPMGGRIIFERLNCEPGEMKNLSDPRDSPEDDRASRFIRININDGIVTLPDCNSGPGGSCPLANFAERTRVRGEEVGNFETVCGLDGSEKGSITFLRQQ</sequence>
<dbReference type="SUPFAM" id="SSF53254">
    <property type="entry name" value="Phosphoglycerate mutase-like"/>
    <property type="match status" value="1"/>
</dbReference>
<dbReference type="VEuPathDB" id="FungiDB:CPAG_07558"/>
<dbReference type="AlphaFoldDB" id="A0A0J6FDS3"/>
<evidence type="ECO:0000313" key="3">
    <source>
        <dbReference type="Proteomes" id="UP000054567"/>
    </source>
</evidence>
<dbReference type="InterPro" id="IPR000560">
    <property type="entry name" value="His_Pase_clade-2"/>
</dbReference>
<proteinExistence type="predicted"/>
<dbReference type="Gene3D" id="3.40.50.1240">
    <property type="entry name" value="Phosphoglycerate mutase-like"/>
    <property type="match status" value="1"/>
</dbReference>
<reference evidence="3" key="3">
    <citation type="journal article" date="2010" name="Genome Res.">
        <title>Population genomic sequencing of Coccidioides fungi reveals recent hybridization and transposon control.</title>
        <authorList>
            <person name="Neafsey D.E."/>
            <person name="Barker B.M."/>
            <person name="Sharpton T.J."/>
            <person name="Stajich J.E."/>
            <person name="Park D.J."/>
            <person name="Whiston E."/>
            <person name="Hung C.-Y."/>
            <person name="McMahan C."/>
            <person name="White J."/>
            <person name="Sykes S."/>
            <person name="Heiman D."/>
            <person name="Young S."/>
            <person name="Zeng Q."/>
            <person name="Abouelleil A."/>
            <person name="Aftuck L."/>
            <person name="Bessette D."/>
            <person name="Brown A."/>
            <person name="FitzGerald M."/>
            <person name="Lui A."/>
            <person name="Macdonald J.P."/>
            <person name="Priest M."/>
            <person name="Orbach M.J."/>
            <person name="Galgiani J.N."/>
            <person name="Kirkland T.N."/>
            <person name="Cole G.T."/>
            <person name="Birren B.W."/>
            <person name="Henn M.R."/>
            <person name="Taylor J.W."/>
            <person name="Rounsley S.D."/>
        </authorList>
    </citation>
    <scope>NUCLEOTIDE SEQUENCE [LARGE SCALE GENOMIC DNA]</scope>
    <source>
        <strain evidence="3">RMSCC 3488</strain>
    </source>
</reference>
<accession>A0A0J6FDS3</accession>